<keyword evidence="2" id="KW-1185">Reference proteome</keyword>
<evidence type="ECO:0000313" key="1">
    <source>
        <dbReference type="EMBL" id="EGK71952.1"/>
    </source>
</evidence>
<sequence>MYSAVQAFRRGEATADHFLDLCDTRDITAIAHNMQGRHVDGLREALEAAEIALLNIRDRHRDTGRFGASADELAALALLVDTYTNYWLAQSGHLYGLAREELRRARLRDKGGEKAA</sequence>
<proteinExistence type="predicted"/>
<dbReference type="EMBL" id="AFHG01000044">
    <property type="protein sequence ID" value="EGK71952.1"/>
    <property type="molecule type" value="Genomic_DNA"/>
</dbReference>
<accession>F5RBT5</accession>
<dbReference type="STRING" id="1000565.METUNv1_01730"/>
<dbReference type="Proteomes" id="UP000005019">
    <property type="component" value="Unassembled WGS sequence"/>
</dbReference>
<dbReference type="AlphaFoldDB" id="F5RBT5"/>
<organism evidence="1 2">
    <name type="scientific">Methyloversatilis universalis (strain ATCC BAA-1314 / DSM 25237 / JCM 13912 / CCUG 52030 / FAM5)</name>
    <dbReference type="NCBI Taxonomy" id="1000565"/>
    <lineage>
        <taxon>Bacteria</taxon>
        <taxon>Pseudomonadati</taxon>
        <taxon>Pseudomonadota</taxon>
        <taxon>Betaproteobacteria</taxon>
        <taxon>Nitrosomonadales</taxon>
        <taxon>Sterolibacteriaceae</taxon>
        <taxon>Methyloversatilis</taxon>
    </lineage>
</organism>
<comment type="caution">
    <text evidence="1">The sequence shown here is derived from an EMBL/GenBank/DDBJ whole genome shotgun (WGS) entry which is preliminary data.</text>
</comment>
<protein>
    <submittedName>
        <fullName evidence="1">Uncharacterized protein</fullName>
    </submittedName>
</protein>
<name>F5RBT5_METUF</name>
<gene>
    <name evidence="1" type="ORF">METUNv1_01730</name>
</gene>
<evidence type="ECO:0000313" key="2">
    <source>
        <dbReference type="Proteomes" id="UP000005019"/>
    </source>
</evidence>
<reference evidence="1 2" key="1">
    <citation type="journal article" date="2011" name="J. Bacteriol.">
        <title>Genome sequence of Methyloversatilis universalis FAM5T, a methylotrophic representative of the order Rhodocyclales.</title>
        <authorList>
            <person name="Kittichotirat W."/>
            <person name="Good N.M."/>
            <person name="Hall R."/>
            <person name="Bringel F."/>
            <person name="Lajus A."/>
            <person name="Medigue C."/>
            <person name="Smalley N.E."/>
            <person name="Beck D."/>
            <person name="Bumgarner R."/>
            <person name="Vuilleumier S."/>
            <person name="Kalyuzhnaya M.G."/>
        </authorList>
    </citation>
    <scope>NUCLEOTIDE SEQUENCE [LARGE SCALE GENOMIC DNA]</scope>
    <source>
        <strain evidence="2">ATCC BAA-1314 / JCM 13912 / FAM5</strain>
    </source>
</reference>